<dbReference type="Proteomes" id="UP000589520">
    <property type="component" value="Unassembled WGS sequence"/>
</dbReference>
<accession>A0A7Y9PGF3</accession>
<proteinExistence type="predicted"/>
<reference evidence="1 2" key="1">
    <citation type="submission" date="2020-07" db="EMBL/GenBank/DDBJ databases">
        <title>Genomic Encyclopedia of Type Strains, Phase IV (KMG-V): Genome sequencing to study the core and pangenomes of soil and plant-associated prokaryotes.</title>
        <authorList>
            <person name="Whitman W."/>
        </authorList>
    </citation>
    <scope>NUCLEOTIDE SEQUENCE [LARGE SCALE GENOMIC DNA]</scope>
    <source>
        <strain evidence="1 2">X4EP2</strain>
    </source>
</reference>
<organism evidence="1 2">
    <name type="scientific">Granulicella arctica</name>
    <dbReference type="NCBI Taxonomy" id="940613"/>
    <lineage>
        <taxon>Bacteria</taxon>
        <taxon>Pseudomonadati</taxon>
        <taxon>Acidobacteriota</taxon>
        <taxon>Terriglobia</taxon>
        <taxon>Terriglobales</taxon>
        <taxon>Acidobacteriaceae</taxon>
        <taxon>Granulicella</taxon>
    </lineage>
</organism>
<dbReference type="Gene3D" id="2.40.160.20">
    <property type="match status" value="1"/>
</dbReference>
<dbReference type="EMBL" id="JACCCW010000001">
    <property type="protein sequence ID" value="NYF79230.1"/>
    <property type="molecule type" value="Genomic_DNA"/>
</dbReference>
<dbReference type="RefSeq" id="WP_179489317.1">
    <property type="nucleotide sequence ID" value="NZ_JACCCW010000001.1"/>
</dbReference>
<evidence type="ECO:0000313" key="1">
    <source>
        <dbReference type="EMBL" id="NYF79230.1"/>
    </source>
</evidence>
<comment type="caution">
    <text evidence="1">The sequence shown here is derived from an EMBL/GenBank/DDBJ whole genome shotgun (WGS) entry which is preliminary data.</text>
</comment>
<protein>
    <recommendedName>
        <fullName evidence="3">Outer membrane protein beta-barrel domain-containing protein</fullName>
    </recommendedName>
</protein>
<keyword evidence="2" id="KW-1185">Reference proteome</keyword>
<evidence type="ECO:0008006" key="3">
    <source>
        <dbReference type="Google" id="ProtNLM"/>
    </source>
</evidence>
<sequence>MLRLKTAWTQDAMQFGVRRMVVHALNGMMVAGVLLAGAATAKAQNKLGPAAPVSYDNRYEIYGGINFMNFQAGQTLPKRANLAGGEILGTYYITRNLGLGLDYRGEAGTTPVTPNPFVNNRPLVYLNAIMGGAQYRGPKNHYAAINYHGYAGVAHGGFNYSTSSLTAADFAQTGLYTNRTKPIAALGGSIDFNRSKNIAVRLSPDLILEHFGTETREFFAISGGIIYRFGKQ</sequence>
<dbReference type="AlphaFoldDB" id="A0A7Y9PGF3"/>
<evidence type="ECO:0000313" key="2">
    <source>
        <dbReference type="Proteomes" id="UP000589520"/>
    </source>
</evidence>
<name>A0A7Y9PGF3_9BACT</name>
<gene>
    <name evidence="1" type="ORF">HDF17_001517</name>
</gene>